<feature type="chain" id="PRO_5018197520" description="AB hydrolase-1 domain-containing protein" evidence="1">
    <location>
        <begin position="30"/>
        <end position="545"/>
    </location>
</feature>
<keyword evidence="1" id="KW-0732">Signal</keyword>
<protein>
    <recommendedName>
        <fullName evidence="4">AB hydrolase-1 domain-containing protein</fullName>
    </recommendedName>
</protein>
<sequence length="545" mass="61127">MRVFLALHFFFLACFAAFPLLFFVDFVSAWTTDAGGVTEGLSMEPESGGQAQVVSDTEFSYADLSWTLCRELLVYSDELLSKYEVTVADLIALSDNHCAVVTRKLNPSDPSDTRTYTMRVMRILPSAVSETDPSYLGTLLFINGGPGGSGVQELYNLYATFKDIASHYTILTADLRGTYNTNHGFTCFDDPWDEWLFDRQRFERMGTSLMLSKLSGAEKQRASAFDFGKKCHDKIGGSDGLLRLAGAAPSAADLEFLHRSYWRQEHPDTEFRADIREDLNLWSVSYGGLVADAVRRLFPGQVQMDVRESTLDLSANEDHSQAYLSELTDVEDGLKSLYHYCSEGSATCSLAMEDNRALTSQQVEERVWRVLKHFQDRVELEIPDASLELSELFATLFQALYAPKRHAPSLFDRLTSLDELIQRTQNPLSMVPLHSAGFPNYQAFKDLGIAHGQLPPEKTAPSREGDLLTCPDVVKFGLENVSPQTILETYYKAAKISWIGADALFLRWSYCLYLQEPTDKAAFPIPGAHLNHCTLYIPFFTDQGH</sequence>
<dbReference type="OrthoDB" id="425534at2759"/>
<evidence type="ECO:0000256" key="1">
    <source>
        <dbReference type="SAM" id="SignalP"/>
    </source>
</evidence>
<dbReference type="EMBL" id="ML119743">
    <property type="protein sequence ID" value="RPA76530.1"/>
    <property type="molecule type" value="Genomic_DNA"/>
</dbReference>
<gene>
    <name evidence="2" type="ORF">BJ508DRAFT_183142</name>
</gene>
<organism evidence="2 3">
    <name type="scientific">Ascobolus immersus RN42</name>
    <dbReference type="NCBI Taxonomy" id="1160509"/>
    <lineage>
        <taxon>Eukaryota</taxon>
        <taxon>Fungi</taxon>
        <taxon>Dikarya</taxon>
        <taxon>Ascomycota</taxon>
        <taxon>Pezizomycotina</taxon>
        <taxon>Pezizomycetes</taxon>
        <taxon>Pezizales</taxon>
        <taxon>Ascobolaceae</taxon>
        <taxon>Ascobolus</taxon>
    </lineage>
</organism>
<keyword evidence="3" id="KW-1185">Reference proteome</keyword>
<proteinExistence type="predicted"/>
<name>A0A3N4HXG1_ASCIM</name>
<dbReference type="InterPro" id="IPR029058">
    <property type="entry name" value="AB_hydrolase_fold"/>
</dbReference>
<evidence type="ECO:0000313" key="2">
    <source>
        <dbReference type="EMBL" id="RPA76530.1"/>
    </source>
</evidence>
<dbReference type="Proteomes" id="UP000275078">
    <property type="component" value="Unassembled WGS sequence"/>
</dbReference>
<evidence type="ECO:0008006" key="4">
    <source>
        <dbReference type="Google" id="ProtNLM"/>
    </source>
</evidence>
<evidence type="ECO:0000313" key="3">
    <source>
        <dbReference type="Proteomes" id="UP000275078"/>
    </source>
</evidence>
<dbReference type="SUPFAM" id="SSF53474">
    <property type="entry name" value="alpha/beta-Hydrolases"/>
    <property type="match status" value="1"/>
</dbReference>
<dbReference type="STRING" id="1160509.A0A3N4HXG1"/>
<accession>A0A3N4HXG1</accession>
<dbReference type="AlphaFoldDB" id="A0A3N4HXG1"/>
<feature type="signal peptide" evidence="1">
    <location>
        <begin position="1"/>
        <end position="29"/>
    </location>
</feature>
<reference evidence="2 3" key="1">
    <citation type="journal article" date="2018" name="Nat. Ecol. Evol.">
        <title>Pezizomycetes genomes reveal the molecular basis of ectomycorrhizal truffle lifestyle.</title>
        <authorList>
            <person name="Murat C."/>
            <person name="Payen T."/>
            <person name="Noel B."/>
            <person name="Kuo A."/>
            <person name="Morin E."/>
            <person name="Chen J."/>
            <person name="Kohler A."/>
            <person name="Krizsan K."/>
            <person name="Balestrini R."/>
            <person name="Da Silva C."/>
            <person name="Montanini B."/>
            <person name="Hainaut M."/>
            <person name="Levati E."/>
            <person name="Barry K.W."/>
            <person name="Belfiori B."/>
            <person name="Cichocki N."/>
            <person name="Clum A."/>
            <person name="Dockter R.B."/>
            <person name="Fauchery L."/>
            <person name="Guy J."/>
            <person name="Iotti M."/>
            <person name="Le Tacon F."/>
            <person name="Lindquist E.A."/>
            <person name="Lipzen A."/>
            <person name="Malagnac F."/>
            <person name="Mello A."/>
            <person name="Molinier V."/>
            <person name="Miyauchi S."/>
            <person name="Poulain J."/>
            <person name="Riccioni C."/>
            <person name="Rubini A."/>
            <person name="Sitrit Y."/>
            <person name="Splivallo R."/>
            <person name="Traeger S."/>
            <person name="Wang M."/>
            <person name="Zifcakova L."/>
            <person name="Wipf D."/>
            <person name="Zambonelli A."/>
            <person name="Paolocci F."/>
            <person name="Nowrousian M."/>
            <person name="Ottonello S."/>
            <person name="Baldrian P."/>
            <person name="Spatafora J.W."/>
            <person name="Henrissat B."/>
            <person name="Nagy L.G."/>
            <person name="Aury J.M."/>
            <person name="Wincker P."/>
            <person name="Grigoriev I.V."/>
            <person name="Bonfante P."/>
            <person name="Martin F.M."/>
        </authorList>
    </citation>
    <scope>NUCLEOTIDE SEQUENCE [LARGE SCALE GENOMIC DNA]</scope>
    <source>
        <strain evidence="2 3">RN42</strain>
    </source>
</reference>